<evidence type="ECO:0000313" key="10">
    <source>
        <dbReference type="EMBL" id="GEC98542.1"/>
    </source>
</evidence>
<evidence type="ECO:0000256" key="4">
    <source>
        <dbReference type="ARBA" id="ARBA00022827"/>
    </source>
</evidence>
<feature type="region of interest" description="Disordered" evidence="7">
    <location>
        <begin position="549"/>
        <end position="576"/>
    </location>
</feature>
<accession>A0A4Y4D2F1</accession>
<dbReference type="SUPFAM" id="SSF54373">
    <property type="entry name" value="FAD-linked reductases, C-terminal domain"/>
    <property type="match status" value="1"/>
</dbReference>
<keyword evidence="3 6" id="KW-0285">Flavoprotein</keyword>
<dbReference type="Proteomes" id="UP000315730">
    <property type="component" value="Unassembled WGS sequence"/>
</dbReference>
<comment type="caution">
    <text evidence="10">The sequence shown here is derived from an EMBL/GenBank/DDBJ whole genome shotgun (WGS) entry which is preliminary data.</text>
</comment>
<dbReference type="InterPro" id="IPR006076">
    <property type="entry name" value="FAD-dep_OxRdtase"/>
</dbReference>
<dbReference type="OrthoDB" id="9766796at2"/>
<dbReference type="Gene3D" id="3.50.50.60">
    <property type="entry name" value="FAD/NAD(P)-binding domain"/>
    <property type="match status" value="1"/>
</dbReference>
<evidence type="ECO:0000256" key="1">
    <source>
        <dbReference type="ARBA" id="ARBA00001974"/>
    </source>
</evidence>
<evidence type="ECO:0000256" key="3">
    <source>
        <dbReference type="ARBA" id="ARBA00022630"/>
    </source>
</evidence>
<dbReference type="STRING" id="1272.GCA_900014985_00469"/>
<dbReference type="EMBL" id="BJNW01000004">
    <property type="protein sequence ID" value="GEC98542.1"/>
    <property type="molecule type" value="Genomic_DNA"/>
</dbReference>
<dbReference type="EC" id="1.1.5.3" evidence="6"/>
<dbReference type="GO" id="GO:0004368">
    <property type="term" value="F:glycerol-3-phosphate dehydrogenase (quinone) activity"/>
    <property type="evidence" value="ECO:0007669"/>
    <property type="project" value="UniProtKB-EC"/>
</dbReference>
<evidence type="ECO:0000259" key="8">
    <source>
        <dbReference type="Pfam" id="PF01266"/>
    </source>
</evidence>
<dbReference type="GO" id="GO:0046168">
    <property type="term" value="P:glycerol-3-phosphate catabolic process"/>
    <property type="evidence" value="ECO:0007669"/>
    <property type="project" value="TreeGrafter"/>
</dbReference>
<dbReference type="Pfam" id="PF16901">
    <property type="entry name" value="DAO_C"/>
    <property type="match status" value="1"/>
</dbReference>
<dbReference type="Pfam" id="PF01266">
    <property type="entry name" value="DAO"/>
    <property type="match status" value="1"/>
</dbReference>
<protein>
    <recommendedName>
        <fullName evidence="6">Glycerol-3-phosphate dehydrogenase</fullName>
        <ecNumber evidence="6">1.1.5.3</ecNumber>
    </recommendedName>
</protein>
<dbReference type="InterPro" id="IPR036188">
    <property type="entry name" value="FAD/NAD-bd_sf"/>
</dbReference>
<dbReference type="PANTHER" id="PTHR11985">
    <property type="entry name" value="GLYCEROL-3-PHOSPHATE DEHYDROGENASE"/>
    <property type="match status" value="1"/>
</dbReference>
<dbReference type="InterPro" id="IPR031656">
    <property type="entry name" value="DAO_C"/>
</dbReference>
<dbReference type="RefSeq" id="WP_141268932.1">
    <property type="nucleotide sequence ID" value="NZ_BJNW01000004.1"/>
</dbReference>
<dbReference type="Gene3D" id="3.30.9.10">
    <property type="entry name" value="D-Amino Acid Oxidase, subunit A, domain 2"/>
    <property type="match status" value="1"/>
</dbReference>
<dbReference type="Gene3D" id="1.10.8.870">
    <property type="entry name" value="Alpha-glycerophosphate oxidase, cap domain"/>
    <property type="match status" value="1"/>
</dbReference>
<dbReference type="PROSITE" id="PS00977">
    <property type="entry name" value="FAD_G3PDH_1"/>
    <property type="match status" value="1"/>
</dbReference>
<dbReference type="PRINTS" id="PR01001">
    <property type="entry name" value="FADG3PDH"/>
</dbReference>
<keyword evidence="11" id="KW-1185">Reference proteome</keyword>
<evidence type="ECO:0000256" key="2">
    <source>
        <dbReference type="ARBA" id="ARBA00007330"/>
    </source>
</evidence>
<evidence type="ECO:0000256" key="5">
    <source>
        <dbReference type="ARBA" id="ARBA00023002"/>
    </source>
</evidence>
<dbReference type="InterPro" id="IPR000447">
    <property type="entry name" value="G3P_DH_FAD-dep"/>
</dbReference>
<comment type="catalytic activity">
    <reaction evidence="6">
        <text>a quinone + sn-glycerol 3-phosphate = dihydroxyacetone phosphate + a quinol</text>
        <dbReference type="Rhea" id="RHEA:18977"/>
        <dbReference type="ChEBI" id="CHEBI:24646"/>
        <dbReference type="ChEBI" id="CHEBI:57597"/>
        <dbReference type="ChEBI" id="CHEBI:57642"/>
        <dbReference type="ChEBI" id="CHEBI:132124"/>
        <dbReference type="EC" id="1.1.5.3"/>
    </reaction>
</comment>
<dbReference type="SUPFAM" id="SSF51905">
    <property type="entry name" value="FAD/NAD(P)-binding domain"/>
    <property type="match status" value="1"/>
</dbReference>
<sequence>MPLTSLNAQQRSNDLQAMADHPVDVLVIGGGITGAGIALDAATRGLSTAIIDAQDWAEGTSSRSSKLVHGGLRYLMQLNFALVAEALKERDLLMHRLAPHLVKPIQFMYPLTHKGWERPFVATGIGMYDTLAHVGAKAESLPIQRHLSAAGVRRTFPAMRDDAAVGAIAYWDGRVDDARLTLDLVRTAQRYGALAANRAAARNLIRDDSGRVVGAHIEDLTTGETREVRAKVVISAAGVWTEPVQDLAESETGLKVLASKGIHIVVPKERLDGSTGIILQTEKSVLFIIPWDNYWVIGTTDTPYERDLATPTATRSDVEYVLEHANKILRDPLTMDDVIGTWAGLRPLVQPGTKGETTPSTKISREHSVVEAAPGLFTIAGGKLTTYRVMGKDAVDAAFGKKFAKENPSITEHVALLGAQGWSGLMNQSEHLAARTGIEQVVIERLLNRYGDETLEMLDTVADQPELGEPVPGAEQYLKIEIQRAATHEGALDLEDVMCRRTHLNYEQRAGGLGAAPEIARIMGDVLGWDEAERTRQVELYEAMRRAEQAALEEDDEDTAQKLREGAGNPYPQQRG</sequence>
<dbReference type="PANTHER" id="PTHR11985:SF31">
    <property type="entry name" value="GLYCEROL-3-PHOSPHATE DEHYDROGENASE 2"/>
    <property type="match status" value="1"/>
</dbReference>
<keyword evidence="4" id="KW-0274">FAD</keyword>
<evidence type="ECO:0000259" key="9">
    <source>
        <dbReference type="Pfam" id="PF16901"/>
    </source>
</evidence>
<feature type="domain" description="Alpha-glycerophosphate oxidase C-terminal" evidence="9">
    <location>
        <begin position="409"/>
        <end position="534"/>
    </location>
</feature>
<feature type="domain" description="FAD dependent oxidoreductase" evidence="8">
    <location>
        <begin position="24"/>
        <end position="386"/>
    </location>
</feature>
<organism evidence="10 11">
    <name type="scientific">Kocuria varians</name>
    <name type="common">Micrococcus varians</name>
    <dbReference type="NCBI Taxonomy" id="1272"/>
    <lineage>
        <taxon>Bacteria</taxon>
        <taxon>Bacillati</taxon>
        <taxon>Actinomycetota</taxon>
        <taxon>Actinomycetes</taxon>
        <taxon>Micrococcales</taxon>
        <taxon>Micrococcaceae</taxon>
        <taxon>Kocuria</taxon>
    </lineage>
</organism>
<evidence type="ECO:0000256" key="6">
    <source>
        <dbReference type="RuleBase" id="RU361217"/>
    </source>
</evidence>
<comment type="cofactor">
    <cofactor evidence="1 6">
        <name>FAD</name>
        <dbReference type="ChEBI" id="CHEBI:57692"/>
    </cofactor>
</comment>
<name>A0A4Y4D2F1_KOCVA</name>
<comment type="similarity">
    <text evidence="2 6">Belongs to the FAD-dependent glycerol-3-phosphate dehydrogenase family.</text>
</comment>
<proteinExistence type="inferred from homology"/>
<evidence type="ECO:0000256" key="7">
    <source>
        <dbReference type="SAM" id="MobiDB-lite"/>
    </source>
</evidence>
<dbReference type="InterPro" id="IPR038299">
    <property type="entry name" value="DAO_C_sf"/>
</dbReference>
<dbReference type="GO" id="GO:0009331">
    <property type="term" value="C:glycerol-3-phosphate dehydrogenase (FAD) complex"/>
    <property type="evidence" value="ECO:0007669"/>
    <property type="project" value="UniProtKB-UniRule"/>
</dbReference>
<keyword evidence="5 6" id="KW-0560">Oxidoreductase</keyword>
<gene>
    <name evidence="10" type="ORF">KVA01_06970</name>
</gene>
<dbReference type="AlphaFoldDB" id="A0A4Y4D2F1"/>
<evidence type="ECO:0000313" key="11">
    <source>
        <dbReference type="Proteomes" id="UP000315730"/>
    </source>
</evidence>
<reference evidence="10 11" key="1">
    <citation type="submission" date="2019-06" db="EMBL/GenBank/DDBJ databases">
        <title>Whole genome shotgun sequence of Kocuria varians NBRC 15358.</title>
        <authorList>
            <person name="Hosoyama A."/>
            <person name="Uohara A."/>
            <person name="Ohji S."/>
            <person name="Ichikawa N."/>
        </authorList>
    </citation>
    <scope>NUCLEOTIDE SEQUENCE [LARGE SCALE GENOMIC DNA]</scope>
    <source>
        <strain evidence="10 11">NBRC 15358</strain>
    </source>
</reference>